<name>A0A1H8RYK8_9EURY</name>
<protein>
    <submittedName>
        <fullName evidence="1">Uncharacterized protein</fullName>
    </submittedName>
</protein>
<sequence length="122" mass="13174">MAYEPRYCDLDDLPLQGPGDVFDPSDLQKAAKHAEAQLESEVNDGRRIDNPEAIHEKAALAYATYMLFSGPEHPSSANAGDFSAGSGEDVMEVAREMKSMYRDAVNTIMTADDDAGGGEFVV</sequence>
<keyword evidence="2" id="KW-1185">Reference proteome</keyword>
<dbReference type="OrthoDB" id="383322at2157"/>
<reference evidence="2" key="1">
    <citation type="submission" date="2016-10" db="EMBL/GenBank/DDBJ databases">
        <authorList>
            <person name="Varghese N."/>
            <person name="Submissions S."/>
        </authorList>
    </citation>
    <scope>NUCLEOTIDE SEQUENCE [LARGE SCALE GENOMIC DNA]</scope>
    <source>
        <strain evidence="2">IBRC-M 10043</strain>
    </source>
</reference>
<dbReference type="EMBL" id="FOCX01000017">
    <property type="protein sequence ID" value="SEO71387.1"/>
    <property type="molecule type" value="Genomic_DNA"/>
</dbReference>
<dbReference type="Proteomes" id="UP000198775">
    <property type="component" value="Unassembled WGS sequence"/>
</dbReference>
<dbReference type="RefSeq" id="WP_092662103.1">
    <property type="nucleotide sequence ID" value="NZ_FOCX01000017.1"/>
</dbReference>
<organism evidence="1 2">
    <name type="scientific">Halorientalis persicus</name>
    <dbReference type="NCBI Taxonomy" id="1367881"/>
    <lineage>
        <taxon>Archaea</taxon>
        <taxon>Methanobacteriati</taxon>
        <taxon>Methanobacteriota</taxon>
        <taxon>Stenosarchaea group</taxon>
        <taxon>Halobacteria</taxon>
        <taxon>Halobacteriales</taxon>
        <taxon>Haloarculaceae</taxon>
        <taxon>Halorientalis</taxon>
    </lineage>
</organism>
<accession>A0A1H8RYK8</accession>
<evidence type="ECO:0000313" key="1">
    <source>
        <dbReference type="EMBL" id="SEO71387.1"/>
    </source>
</evidence>
<gene>
    <name evidence="1" type="ORF">SAMN05216388_101781</name>
</gene>
<evidence type="ECO:0000313" key="2">
    <source>
        <dbReference type="Proteomes" id="UP000198775"/>
    </source>
</evidence>
<dbReference type="AlphaFoldDB" id="A0A1H8RYK8"/>
<proteinExistence type="predicted"/>